<gene>
    <name evidence="2" type="ORF">OGAPHI_002734</name>
</gene>
<dbReference type="RefSeq" id="XP_046063393.1">
    <property type="nucleotide sequence ID" value="XM_046203636.1"/>
</dbReference>
<dbReference type="GeneID" id="70234701"/>
<feature type="compositionally biased region" description="Polar residues" evidence="1">
    <location>
        <begin position="1"/>
        <end position="17"/>
    </location>
</feature>
<evidence type="ECO:0000256" key="1">
    <source>
        <dbReference type="SAM" id="MobiDB-lite"/>
    </source>
</evidence>
<organism evidence="2 3">
    <name type="scientific">Ogataea philodendri</name>
    <dbReference type="NCBI Taxonomy" id="1378263"/>
    <lineage>
        <taxon>Eukaryota</taxon>
        <taxon>Fungi</taxon>
        <taxon>Dikarya</taxon>
        <taxon>Ascomycota</taxon>
        <taxon>Saccharomycotina</taxon>
        <taxon>Pichiomycetes</taxon>
        <taxon>Pichiales</taxon>
        <taxon>Pichiaceae</taxon>
        <taxon>Ogataea</taxon>
    </lineage>
</organism>
<evidence type="ECO:0000313" key="3">
    <source>
        <dbReference type="Proteomes" id="UP000769157"/>
    </source>
</evidence>
<dbReference type="OrthoDB" id="10490902at2759"/>
<keyword evidence="3" id="KW-1185">Reference proteome</keyword>
<accession>A0A9P8PCJ5</accession>
<name>A0A9P8PCJ5_9ASCO</name>
<dbReference type="Proteomes" id="UP000769157">
    <property type="component" value="Unassembled WGS sequence"/>
</dbReference>
<reference evidence="2" key="2">
    <citation type="submission" date="2021-01" db="EMBL/GenBank/DDBJ databases">
        <authorList>
            <person name="Schikora-Tamarit M.A."/>
        </authorList>
    </citation>
    <scope>NUCLEOTIDE SEQUENCE</scope>
    <source>
        <strain evidence="2">CBS6075</strain>
    </source>
</reference>
<dbReference type="EMBL" id="JAEUBE010000158">
    <property type="protein sequence ID" value="KAH3668979.1"/>
    <property type="molecule type" value="Genomic_DNA"/>
</dbReference>
<feature type="region of interest" description="Disordered" evidence="1">
    <location>
        <begin position="1"/>
        <end position="28"/>
    </location>
</feature>
<comment type="caution">
    <text evidence="2">The sequence shown here is derived from an EMBL/GenBank/DDBJ whole genome shotgun (WGS) entry which is preliminary data.</text>
</comment>
<reference evidence="2" key="1">
    <citation type="journal article" date="2021" name="Open Biol.">
        <title>Shared evolutionary footprints suggest mitochondrial oxidative damage underlies multiple complex I losses in fungi.</title>
        <authorList>
            <person name="Schikora-Tamarit M.A."/>
            <person name="Marcet-Houben M."/>
            <person name="Nosek J."/>
            <person name="Gabaldon T."/>
        </authorList>
    </citation>
    <scope>NUCLEOTIDE SEQUENCE</scope>
    <source>
        <strain evidence="2">CBS6075</strain>
    </source>
</reference>
<evidence type="ECO:0000313" key="2">
    <source>
        <dbReference type="EMBL" id="KAH3668979.1"/>
    </source>
</evidence>
<protein>
    <submittedName>
        <fullName evidence="2">Uncharacterized protein</fullName>
    </submittedName>
</protein>
<proteinExistence type="predicted"/>
<dbReference type="AlphaFoldDB" id="A0A9P8PCJ5"/>
<sequence length="243" mass="25899">MLWAKTSNGDPASTLVISRSPRKSPDRHSTRIWGAFCLIFSTVDRKWCDPPSGKSSLSTVVRTTYPSPHLLMASAVFSGSFGSKGPGFLFVFTEQNRHPLVHVSPINMIVAVASDFFPPQHSPIFGHLASSQTVASFSSLTSFFKAWKLLPLGIGTLSHDGNRASGSFLATSSGSTNISLAFPLTKSSNDGPLFSLSVNTVTRLRLFLGGEIMDSSSRVFPVSAALGTDARNRAPANPGLKPA</sequence>